<dbReference type="SUPFAM" id="SSF46785">
    <property type="entry name" value="Winged helix' DNA-binding domain"/>
    <property type="match status" value="1"/>
</dbReference>
<feature type="compositionally biased region" description="Low complexity" evidence="4">
    <location>
        <begin position="209"/>
        <end position="222"/>
    </location>
</feature>
<evidence type="ECO:0000256" key="1">
    <source>
        <dbReference type="ARBA" id="ARBA00023125"/>
    </source>
</evidence>
<protein>
    <recommendedName>
        <fullName evidence="5">Fork-head domain-containing protein</fullName>
    </recommendedName>
</protein>
<name>A0ABP9XIV2_9FUNG</name>
<keyword evidence="2 3" id="KW-0539">Nucleus</keyword>
<dbReference type="PROSITE" id="PS00657">
    <property type="entry name" value="FORK_HEAD_1"/>
    <property type="match status" value="1"/>
</dbReference>
<dbReference type="PROSITE" id="PS50039">
    <property type="entry name" value="FORK_HEAD_3"/>
    <property type="match status" value="1"/>
</dbReference>
<feature type="compositionally biased region" description="Basic residues" evidence="4">
    <location>
        <begin position="194"/>
        <end position="208"/>
    </location>
</feature>
<evidence type="ECO:0000313" key="6">
    <source>
        <dbReference type="EMBL" id="GAA5794704.1"/>
    </source>
</evidence>
<dbReference type="Gene3D" id="1.10.10.10">
    <property type="entry name" value="Winged helix-like DNA-binding domain superfamily/Winged helix DNA-binding domain"/>
    <property type="match status" value="1"/>
</dbReference>
<comment type="caution">
    <text evidence="6">The sequence shown here is derived from an EMBL/GenBank/DDBJ whole genome shotgun (WGS) entry which is preliminary data.</text>
</comment>
<dbReference type="PROSITE" id="PS00658">
    <property type="entry name" value="FORK_HEAD_2"/>
    <property type="match status" value="1"/>
</dbReference>
<dbReference type="Proteomes" id="UP001476247">
    <property type="component" value="Unassembled WGS sequence"/>
</dbReference>
<evidence type="ECO:0000313" key="7">
    <source>
        <dbReference type="Proteomes" id="UP001476247"/>
    </source>
</evidence>
<keyword evidence="7" id="KW-1185">Reference proteome</keyword>
<sequence>MLNQFDNSSQTSKGCSVIHSFPFIKDGPSTQTLKECTRQVPTGPFHIKPAWTPVKLDEKPPFSYATLIAHAILSSECRKLTLHEIYQWISEQYPCYSMNDHRWQNSIRHNLSLQKAFSKLDRTTTSPSGKGCFWTILPGYEQHFIDNLVKNGLGNSRHYRTNKITSHKQLMETHKSHEKSSHLFTIFRMNPTVPKKRRKTEKKYKYQKQQKQQQQQQQQQQQDDSDCDSGVDVQEMIPSKKENGLLDDFFTSQYSSAVYLDNISTPSSVIDQNMFSSLDWPIPQFNNELYFDTNYLDNLFLPSSIIPQDPSYLLYDQ</sequence>
<gene>
    <name evidence="6" type="ORF">HPULCUR_000050</name>
</gene>
<dbReference type="CDD" id="cd00059">
    <property type="entry name" value="FH_FOX"/>
    <property type="match status" value="1"/>
</dbReference>
<keyword evidence="1 3" id="KW-0238">DNA-binding</keyword>
<dbReference type="EMBL" id="BAABUJ010000004">
    <property type="protein sequence ID" value="GAA5794704.1"/>
    <property type="molecule type" value="Genomic_DNA"/>
</dbReference>
<organism evidence="6 7">
    <name type="scientific">Helicostylum pulchrum</name>
    <dbReference type="NCBI Taxonomy" id="562976"/>
    <lineage>
        <taxon>Eukaryota</taxon>
        <taxon>Fungi</taxon>
        <taxon>Fungi incertae sedis</taxon>
        <taxon>Mucoromycota</taxon>
        <taxon>Mucoromycotina</taxon>
        <taxon>Mucoromycetes</taxon>
        <taxon>Mucorales</taxon>
        <taxon>Mucorineae</taxon>
        <taxon>Mucoraceae</taxon>
        <taxon>Helicostylum</taxon>
    </lineage>
</organism>
<comment type="subcellular location">
    <subcellularLocation>
        <location evidence="3">Nucleus</location>
    </subcellularLocation>
</comment>
<feature type="DNA-binding region" description="Fork-head" evidence="3">
    <location>
        <begin position="59"/>
        <end position="159"/>
    </location>
</feature>
<dbReference type="InterPro" id="IPR036388">
    <property type="entry name" value="WH-like_DNA-bd_sf"/>
</dbReference>
<dbReference type="InterPro" id="IPR050211">
    <property type="entry name" value="FOX_domain-containing"/>
</dbReference>
<dbReference type="InterPro" id="IPR036390">
    <property type="entry name" value="WH_DNA-bd_sf"/>
</dbReference>
<evidence type="ECO:0000256" key="3">
    <source>
        <dbReference type="PROSITE-ProRule" id="PRU00089"/>
    </source>
</evidence>
<dbReference type="Pfam" id="PF00250">
    <property type="entry name" value="Forkhead"/>
    <property type="match status" value="1"/>
</dbReference>
<accession>A0ABP9XIV2</accession>
<evidence type="ECO:0000259" key="5">
    <source>
        <dbReference type="PROSITE" id="PS50039"/>
    </source>
</evidence>
<reference evidence="6 7" key="1">
    <citation type="submission" date="2024-04" db="EMBL/GenBank/DDBJ databases">
        <title>genome sequences of Mucor flavus KT1a and Helicostylum pulchrum KT1b strains isolation_sourced from the surface of a dry-aged beef.</title>
        <authorList>
            <person name="Toyotome T."/>
            <person name="Hosono M."/>
            <person name="Torimaru M."/>
            <person name="Fukuda K."/>
            <person name="Mikami N."/>
        </authorList>
    </citation>
    <scope>NUCLEOTIDE SEQUENCE [LARGE SCALE GENOMIC DNA]</scope>
    <source>
        <strain evidence="6 7">KT1b</strain>
    </source>
</reference>
<feature type="region of interest" description="Disordered" evidence="4">
    <location>
        <begin position="194"/>
        <end position="231"/>
    </location>
</feature>
<dbReference type="PANTHER" id="PTHR11829:SF343">
    <property type="entry name" value="FORK-HEAD DOMAIN-CONTAINING PROTEIN"/>
    <property type="match status" value="1"/>
</dbReference>
<dbReference type="InterPro" id="IPR001766">
    <property type="entry name" value="Fork_head_dom"/>
</dbReference>
<proteinExistence type="predicted"/>
<dbReference type="InterPro" id="IPR030456">
    <property type="entry name" value="TF_fork_head_CS_2"/>
</dbReference>
<dbReference type="PRINTS" id="PR00053">
    <property type="entry name" value="FORKHEAD"/>
</dbReference>
<feature type="domain" description="Fork-head" evidence="5">
    <location>
        <begin position="59"/>
        <end position="159"/>
    </location>
</feature>
<dbReference type="SMART" id="SM00339">
    <property type="entry name" value="FH"/>
    <property type="match status" value="1"/>
</dbReference>
<dbReference type="InterPro" id="IPR018122">
    <property type="entry name" value="TF_fork_head_CS_1"/>
</dbReference>
<evidence type="ECO:0000256" key="2">
    <source>
        <dbReference type="ARBA" id="ARBA00023242"/>
    </source>
</evidence>
<evidence type="ECO:0000256" key="4">
    <source>
        <dbReference type="SAM" id="MobiDB-lite"/>
    </source>
</evidence>
<dbReference type="PANTHER" id="PTHR11829">
    <property type="entry name" value="FORKHEAD BOX PROTEIN"/>
    <property type="match status" value="1"/>
</dbReference>